<organism evidence="3 4">
    <name type="scientific">Parachlamydia acanthamoebae</name>
    <dbReference type="NCBI Taxonomy" id="83552"/>
    <lineage>
        <taxon>Bacteria</taxon>
        <taxon>Pseudomonadati</taxon>
        <taxon>Chlamydiota</taxon>
        <taxon>Chlamydiia</taxon>
        <taxon>Parachlamydiales</taxon>
        <taxon>Parachlamydiaceae</taxon>
        <taxon>Parachlamydia</taxon>
    </lineage>
</organism>
<comment type="caution">
    <text evidence="3">The sequence shown here is derived from an EMBL/GenBank/DDBJ whole genome shotgun (WGS) entry which is preliminary data.</text>
</comment>
<keyword evidence="2" id="KW-0560">Oxidoreductase</keyword>
<proteinExistence type="inferred from homology"/>
<dbReference type="EMBL" id="JSAM01000088">
    <property type="protein sequence ID" value="KIA77205.1"/>
    <property type="molecule type" value="Genomic_DNA"/>
</dbReference>
<dbReference type="SUPFAM" id="SSF51735">
    <property type="entry name" value="NAD(P)-binding Rossmann-fold domains"/>
    <property type="match status" value="1"/>
</dbReference>
<dbReference type="OMA" id="MRINSAD"/>
<name>A0A0C1C842_9BACT</name>
<dbReference type="Pfam" id="PF00106">
    <property type="entry name" value="adh_short"/>
    <property type="match status" value="1"/>
</dbReference>
<dbReference type="InterPro" id="IPR036291">
    <property type="entry name" value="NAD(P)-bd_dom_sf"/>
</dbReference>
<evidence type="ECO:0000313" key="4">
    <source>
        <dbReference type="Proteomes" id="UP000031307"/>
    </source>
</evidence>
<gene>
    <name evidence="3" type="ORF">DB43_GS00110</name>
</gene>
<evidence type="ECO:0000313" key="3">
    <source>
        <dbReference type="EMBL" id="KIA77205.1"/>
    </source>
</evidence>
<dbReference type="PANTHER" id="PTHR43639:SF1">
    <property type="entry name" value="SHORT-CHAIN DEHYDROGENASE_REDUCTASE FAMILY PROTEIN"/>
    <property type="match status" value="1"/>
</dbReference>
<comment type="similarity">
    <text evidence="1">Belongs to the short-chain dehydrogenases/reductases (SDR) family.</text>
</comment>
<dbReference type="Gene3D" id="3.40.50.720">
    <property type="entry name" value="NAD(P)-binding Rossmann-like Domain"/>
    <property type="match status" value="1"/>
</dbReference>
<dbReference type="PRINTS" id="PR00081">
    <property type="entry name" value="GDHRDH"/>
</dbReference>
<dbReference type="InterPro" id="IPR002347">
    <property type="entry name" value="SDR_fam"/>
</dbReference>
<dbReference type="Proteomes" id="UP000031307">
    <property type="component" value="Unassembled WGS sequence"/>
</dbReference>
<dbReference type="PANTHER" id="PTHR43639">
    <property type="entry name" value="OXIDOREDUCTASE, SHORT-CHAIN DEHYDROGENASE/REDUCTASE FAMILY (AFU_ORTHOLOGUE AFUA_5G02870)"/>
    <property type="match status" value="1"/>
</dbReference>
<protein>
    <submittedName>
        <fullName evidence="3">Uncharacterized protein</fullName>
    </submittedName>
</protein>
<accession>A0A0C1C842</accession>
<evidence type="ECO:0000256" key="1">
    <source>
        <dbReference type="ARBA" id="ARBA00006484"/>
    </source>
</evidence>
<dbReference type="AlphaFoldDB" id="A0A0C1C842"/>
<sequence length="95" mass="10035">MSKKMADKVVIVTGGSKGIGASIAMHFAAEGAAVVVDYASSKEDAEKVVAEIDKKEGKAIAIQANISKPDDVKRLFSETFNHFGRLDILVNNAGI</sequence>
<reference evidence="3 4" key="1">
    <citation type="journal article" date="2014" name="Mol. Biol. Evol.">
        <title>Massive expansion of Ubiquitination-related gene families within the Chlamydiae.</title>
        <authorList>
            <person name="Domman D."/>
            <person name="Collingro A."/>
            <person name="Lagkouvardos I."/>
            <person name="Gehre L."/>
            <person name="Weinmaier T."/>
            <person name="Rattei T."/>
            <person name="Subtil A."/>
            <person name="Horn M."/>
        </authorList>
    </citation>
    <scope>NUCLEOTIDE SEQUENCE [LARGE SCALE GENOMIC DNA]</scope>
    <source>
        <strain evidence="3 4">OEW1</strain>
    </source>
</reference>
<evidence type="ECO:0000256" key="2">
    <source>
        <dbReference type="ARBA" id="ARBA00023002"/>
    </source>
</evidence>
<dbReference type="PATRIC" id="fig|83552.4.peg.1635"/>
<dbReference type="GO" id="GO:0016491">
    <property type="term" value="F:oxidoreductase activity"/>
    <property type="evidence" value="ECO:0007669"/>
    <property type="project" value="UniProtKB-KW"/>
</dbReference>